<proteinExistence type="inferred from homology"/>
<organism evidence="3 4">
    <name type="scientific">Ciona savignyi</name>
    <name type="common">Pacific transparent sea squirt</name>
    <dbReference type="NCBI Taxonomy" id="51511"/>
    <lineage>
        <taxon>Eukaryota</taxon>
        <taxon>Metazoa</taxon>
        <taxon>Chordata</taxon>
        <taxon>Tunicata</taxon>
        <taxon>Ascidiacea</taxon>
        <taxon>Phlebobranchia</taxon>
        <taxon>Cionidae</taxon>
        <taxon>Ciona</taxon>
    </lineage>
</organism>
<comment type="similarity">
    <text evidence="1">Belongs to the FAM227 family.</text>
</comment>
<evidence type="ECO:0000313" key="4">
    <source>
        <dbReference type="Proteomes" id="UP000007875"/>
    </source>
</evidence>
<evidence type="ECO:0000313" key="3">
    <source>
        <dbReference type="Ensembl" id="ENSCSAVP00000011467.1"/>
    </source>
</evidence>
<reference evidence="3" key="3">
    <citation type="submission" date="2025-09" db="UniProtKB">
        <authorList>
            <consortium name="Ensembl"/>
        </authorList>
    </citation>
    <scope>IDENTIFICATION</scope>
</reference>
<evidence type="ECO:0000256" key="2">
    <source>
        <dbReference type="SAM" id="MobiDB-lite"/>
    </source>
</evidence>
<dbReference type="eggNOG" id="ENOG502QR30">
    <property type="taxonomic scope" value="Eukaryota"/>
</dbReference>
<dbReference type="Ensembl" id="ENSCSAVT00000011600.1">
    <property type="protein sequence ID" value="ENSCSAVP00000011467.1"/>
    <property type="gene ID" value="ENSCSAVG00000006722.1"/>
</dbReference>
<accession>H2Z1K5</accession>
<dbReference type="Proteomes" id="UP000007875">
    <property type="component" value="Unassembled WGS sequence"/>
</dbReference>
<dbReference type="AlphaFoldDB" id="H2Z1K5"/>
<dbReference type="HOGENOM" id="CLU_1242571_0_0_1"/>
<dbReference type="Pfam" id="PF14922">
    <property type="entry name" value="FWWh"/>
    <property type="match status" value="1"/>
</dbReference>
<dbReference type="STRING" id="51511.ENSCSAVP00000011467"/>
<reference evidence="4" key="1">
    <citation type="submission" date="2003-08" db="EMBL/GenBank/DDBJ databases">
        <authorList>
            <person name="Birren B."/>
            <person name="Nusbaum C."/>
            <person name="Abebe A."/>
            <person name="Abouelleil A."/>
            <person name="Adekoya E."/>
            <person name="Ait-zahra M."/>
            <person name="Allen N."/>
            <person name="Allen T."/>
            <person name="An P."/>
            <person name="Anderson M."/>
            <person name="Anderson S."/>
            <person name="Arachchi H."/>
            <person name="Armbruster J."/>
            <person name="Bachantsang P."/>
            <person name="Baldwin J."/>
            <person name="Barry A."/>
            <person name="Bayul T."/>
            <person name="Blitshsteyn B."/>
            <person name="Bloom T."/>
            <person name="Blye J."/>
            <person name="Boguslavskiy L."/>
            <person name="Borowsky M."/>
            <person name="Boukhgalter B."/>
            <person name="Brunache A."/>
            <person name="Butler J."/>
            <person name="Calixte N."/>
            <person name="Calvo S."/>
            <person name="Camarata J."/>
            <person name="Campo K."/>
            <person name="Chang J."/>
            <person name="Cheshatsang Y."/>
            <person name="Citroen M."/>
            <person name="Collymore A."/>
            <person name="Considine T."/>
            <person name="Cook A."/>
            <person name="Cooke P."/>
            <person name="Corum B."/>
            <person name="Cuomo C."/>
            <person name="David R."/>
            <person name="Dawoe T."/>
            <person name="Degray S."/>
            <person name="Dodge S."/>
            <person name="Dooley K."/>
            <person name="Dorje P."/>
            <person name="Dorjee K."/>
            <person name="Dorris L."/>
            <person name="Duffey N."/>
            <person name="Dupes A."/>
            <person name="Elkins T."/>
            <person name="Engels R."/>
            <person name="Erickson J."/>
            <person name="Farina A."/>
            <person name="Faro S."/>
            <person name="Ferreira P."/>
            <person name="Fischer H."/>
            <person name="Fitzgerald M."/>
            <person name="Foley K."/>
            <person name="Gage D."/>
            <person name="Galagan J."/>
            <person name="Gearin G."/>
            <person name="Gnerre S."/>
            <person name="Gnirke A."/>
            <person name="Goyette A."/>
            <person name="Graham J."/>
            <person name="Grandbois E."/>
            <person name="Gyaltsen K."/>
            <person name="Hafez N."/>
            <person name="Hagopian D."/>
            <person name="Hagos B."/>
            <person name="Hall J."/>
            <person name="Hatcher B."/>
            <person name="Heller A."/>
            <person name="Higgins H."/>
            <person name="Honan T."/>
            <person name="Horn A."/>
            <person name="Houde N."/>
            <person name="Hughes L."/>
            <person name="Hulme W."/>
            <person name="Husby E."/>
            <person name="Iliev I."/>
            <person name="Jaffe D."/>
            <person name="Jones C."/>
            <person name="Kamal M."/>
            <person name="Kamat A."/>
            <person name="Kamvysselis M."/>
            <person name="Karlsson E."/>
            <person name="Kells C."/>
            <person name="Kieu A."/>
            <person name="Kisner P."/>
            <person name="Kodira C."/>
            <person name="Kulbokas E."/>
            <person name="Labutti K."/>
            <person name="Lama D."/>
            <person name="Landers T."/>
            <person name="Leger J."/>
            <person name="Levine S."/>
            <person name="Lewis D."/>
            <person name="Lewis T."/>
            <person name="Lindblad-toh K."/>
            <person name="Liu X."/>
            <person name="Lokyitsang T."/>
            <person name="Lokyitsang Y."/>
            <person name="Lucien O."/>
            <person name="Lui A."/>
            <person name="Ma L.J."/>
            <person name="Mabbitt R."/>
            <person name="Macdonald J."/>
            <person name="Maclean C."/>
            <person name="Major J."/>
            <person name="Manning J."/>
            <person name="Marabella R."/>
            <person name="Maru K."/>
            <person name="Matthews C."/>
            <person name="Mauceli E."/>
            <person name="Mccarthy M."/>
            <person name="Mcdonough S."/>
            <person name="Mcghee T."/>
            <person name="Meldrim J."/>
            <person name="Meneus L."/>
            <person name="Mesirov J."/>
            <person name="Mihalev A."/>
            <person name="Mihova T."/>
            <person name="Mikkelsen T."/>
            <person name="Mlenga V."/>
            <person name="Moru K."/>
            <person name="Mozes J."/>
            <person name="Mulrain L."/>
            <person name="Munson G."/>
            <person name="Naylor J."/>
            <person name="Newes C."/>
            <person name="Nguyen C."/>
            <person name="Nguyen N."/>
            <person name="Nguyen T."/>
            <person name="Nicol R."/>
            <person name="Nielsen C."/>
            <person name="Nizzari M."/>
            <person name="Norbu C."/>
            <person name="Norbu N."/>
            <person name="O'donnell P."/>
            <person name="Okoawo O."/>
            <person name="O'leary S."/>
            <person name="Omotosho B."/>
            <person name="O'neill K."/>
            <person name="Osman S."/>
            <person name="Parker S."/>
            <person name="Perrin D."/>
            <person name="Phunkhang P."/>
            <person name="Piqani B."/>
            <person name="Purcell S."/>
            <person name="Rachupka T."/>
            <person name="Ramasamy U."/>
            <person name="Rameau R."/>
            <person name="Ray V."/>
            <person name="Raymond C."/>
            <person name="Retta R."/>
            <person name="Richardson S."/>
            <person name="Rise C."/>
            <person name="Rodriguez J."/>
            <person name="Rogers J."/>
            <person name="Rogov P."/>
            <person name="Rutman M."/>
            <person name="Schupbach R."/>
            <person name="Seaman C."/>
            <person name="Settipalli S."/>
            <person name="Sharpe T."/>
            <person name="Sheridan J."/>
            <person name="Sherpa N."/>
            <person name="Shi J."/>
            <person name="Smirnov S."/>
            <person name="Smith C."/>
            <person name="Sougnez C."/>
            <person name="Spencer B."/>
            <person name="Stalker J."/>
            <person name="Stange-thomann N."/>
            <person name="Stavropoulos S."/>
            <person name="Stetson K."/>
            <person name="Stone C."/>
            <person name="Stone S."/>
            <person name="Stubbs M."/>
            <person name="Talamas J."/>
            <person name="Tchuinga P."/>
            <person name="Tenzing P."/>
            <person name="Tesfaye S."/>
            <person name="Theodore J."/>
            <person name="Thoulutsang Y."/>
            <person name="Topham K."/>
            <person name="Towey S."/>
            <person name="Tsamla T."/>
            <person name="Tsomo N."/>
            <person name="Vallee D."/>
            <person name="Vassiliev H."/>
            <person name="Venkataraman V."/>
            <person name="Vinson J."/>
            <person name="Vo A."/>
            <person name="Wade C."/>
            <person name="Wang S."/>
            <person name="Wangchuk T."/>
            <person name="Wangdi T."/>
            <person name="Whittaker C."/>
            <person name="Wilkinson J."/>
            <person name="Wu Y."/>
            <person name="Wyman D."/>
            <person name="Yadav S."/>
            <person name="Yang S."/>
            <person name="Yang X."/>
            <person name="Yeager S."/>
            <person name="Yee E."/>
            <person name="Young G."/>
            <person name="Zainoun J."/>
            <person name="Zembeck L."/>
            <person name="Zimmer A."/>
            <person name="Zody M."/>
            <person name="Lander E."/>
        </authorList>
    </citation>
    <scope>NUCLEOTIDE SEQUENCE [LARGE SCALE GENOMIC DNA]</scope>
</reference>
<dbReference type="InParanoid" id="H2Z1K5"/>
<sequence length="223" mass="26030">MADISRIASPMSLCEEDLFDVNKKVDKQKKILEELQKVRPASFLVGSIQKVNERICSLDSELSIYDSKLAIESRLSNNNEIYDPNTGHFQVKAASKRISRSARDREDKEERRFAGLFSSESEAQTEAKTHRRRGPRKKSDAPRLVELQQYPGFVQNRHAPLPHGLEATVVIDHVIAAQTDLRRKPTYEHEFRRIMYSRTQRALLQDLFWWFFLDKYHPDKESQ</sequence>
<keyword evidence="4" id="KW-1185">Reference proteome</keyword>
<feature type="compositionally biased region" description="Basic and acidic residues" evidence="2">
    <location>
        <begin position="101"/>
        <end position="113"/>
    </location>
</feature>
<dbReference type="GeneTree" id="ENSGT00940000169177"/>
<dbReference type="InterPro" id="IPR029417">
    <property type="entry name" value="FAM227"/>
</dbReference>
<evidence type="ECO:0000256" key="1">
    <source>
        <dbReference type="ARBA" id="ARBA00008666"/>
    </source>
</evidence>
<reference evidence="3" key="2">
    <citation type="submission" date="2025-08" db="UniProtKB">
        <authorList>
            <consortium name="Ensembl"/>
        </authorList>
    </citation>
    <scope>IDENTIFICATION</scope>
</reference>
<protein>
    <submittedName>
        <fullName evidence="3">Uncharacterized protein</fullName>
    </submittedName>
</protein>
<dbReference type="PANTHER" id="PTHR33560">
    <property type="entry name" value="PROTEIN FAM227B"/>
    <property type="match status" value="1"/>
</dbReference>
<name>H2Z1K5_CIOSA</name>
<dbReference type="PANTHER" id="PTHR33560:SF1">
    <property type="entry name" value="PROTEIN FAM227A"/>
    <property type="match status" value="1"/>
</dbReference>
<feature type="region of interest" description="Disordered" evidence="2">
    <location>
        <begin position="93"/>
        <end position="142"/>
    </location>
</feature>